<dbReference type="AlphaFoldDB" id="A0A498PR70"/>
<accession>A0A498PR70</accession>
<feature type="region of interest" description="Disordered" evidence="1">
    <location>
        <begin position="190"/>
        <end position="212"/>
    </location>
</feature>
<name>A0A498PR70_9MYCO</name>
<protein>
    <submittedName>
        <fullName evidence="2">Uncharacterized protein</fullName>
    </submittedName>
</protein>
<evidence type="ECO:0000313" key="2">
    <source>
        <dbReference type="EMBL" id="VBA36166.1"/>
    </source>
</evidence>
<gene>
    <name evidence="2" type="ORF">LAUMK13_01019</name>
</gene>
<evidence type="ECO:0000313" key="3">
    <source>
        <dbReference type="Proteomes" id="UP000267289"/>
    </source>
</evidence>
<evidence type="ECO:0000256" key="1">
    <source>
        <dbReference type="SAM" id="MobiDB-lite"/>
    </source>
</evidence>
<proteinExistence type="predicted"/>
<dbReference type="EMBL" id="UPHQ01000041">
    <property type="protein sequence ID" value="VBA36166.1"/>
    <property type="molecule type" value="Genomic_DNA"/>
</dbReference>
<dbReference type="Proteomes" id="UP000267289">
    <property type="component" value="Unassembled WGS sequence"/>
</dbReference>
<reference evidence="2 3" key="1">
    <citation type="submission" date="2018-09" db="EMBL/GenBank/DDBJ databases">
        <authorList>
            <person name="Tagini F."/>
        </authorList>
    </citation>
    <scope>NUCLEOTIDE SEQUENCE [LARGE SCALE GENOMIC DNA]</scope>
    <source>
        <strain evidence="2 3">MK13</strain>
    </source>
</reference>
<sequence length="212" mass="22231">MRGHGGVELRGVMVRQADPIAAAPLGGGRGDRTLGLAARFGFGSRFQLHRGAQLSDRGDPGQLRVVLVRSRTGAGRDDAELIQRQPALAHVLGAAGELRNPARDGGDCVRVGRRAAGLPGHQGRHRPRPGSPPQLVAIDLGHDLNNAPINRVALTGQLRQLRKQHLKTLTRSGHHGASGCTRRHDVIIAATPDKSGPPDPRGVCGTNVGDGG</sequence>
<organism evidence="2 3">
    <name type="scientific">Mycobacterium innocens</name>
    <dbReference type="NCBI Taxonomy" id="2341083"/>
    <lineage>
        <taxon>Bacteria</taxon>
        <taxon>Bacillati</taxon>
        <taxon>Actinomycetota</taxon>
        <taxon>Actinomycetes</taxon>
        <taxon>Mycobacteriales</taxon>
        <taxon>Mycobacteriaceae</taxon>
        <taxon>Mycobacterium</taxon>
    </lineage>
</organism>
<keyword evidence="3" id="KW-1185">Reference proteome</keyword>